<reference evidence="1" key="1">
    <citation type="submission" date="2020-05" db="EMBL/GenBank/DDBJ databases">
        <title>Large-scale comparative analyses of tick genomes elucidate their genetic diversity and vector capacities.</title>
        <authorList>
            <person name="Jia N."/>
            <person name="Wang J."/>
            <person name="Shi W."/>
            <person name="Du L."/>
            <person name="Sun Y."/>
            <person name="Zhan W."/>
            <person name="Jiang J."/>
            <person name="Wang Q."/>
            <person name="Zhang B."/>
            <person name="Ji P."/>
            <person name="Sakyi L.B."/>
            <person name="Cui X."/>
            <person name="Yuan T."/>
            <person name="Jiang B."/>
            <person name="Yang W."/>
            <person name="Lam T.T.-Y."/>
            <person name="Chang Q."/>
            <person name="Ding S."/>
            <person name="Wang X."/>
            <person name="Zhu J."/>
            <person name="Ruan X."/>
            <person name="Zhao L."/>
            <person name="Wei J."/>
            <person name="Que T."/>
            <person name="Du C."/>
            <person name="Cheng J."/>
            <person name="Dai P."/>
            <person name="Han X."/>
            <person name="Huang E."/>
            <person name="Gao Y."/>
            <person name="Liu J."/>
            <person name="Shao H."/>
            <person name="Ye R."/>
            <person name="Li L."/>
            <person name="Wei W."/>
            <person name="Wang X."/>
            <person name="Wang C."/>
            <person name="Yang T."/>
            <person name="Huo Q."/>
            <person name="Li W."/>
            <person name="Guo W."/>
            <person name="Chen H."/>
            <person name="Zhou L."/>
            <person name="Ni X."/>
            <person name="Tian J."/>
            <person name="Zhou Y."/>
            <person name="Sheng Y."/>
            <person name="Liu T."/>
            <person name="Pan Y."/>
            <person name="Xia L."/>
            <person name="Li J."/>
            <person name="Zhao F."/>
            <person name="Cao W."/>
        </authorList>
    </citation>
    <scope>NUCLEOTIDE SEQUENCE</scope>
    <source>
        <strain evidence="1">Hyas-2018</strain>
    </source>
</reference>
<organism evidence="1 2">
    <name type="scientific">Hyalomma asiaticum</name>
    <name type="common">Tick</name>
    <dbReference type="NCBI Taxonomy" id="266040"/>
    <lineage>
        <taxon>Eukaryota</taxon>
        <taxon>Metazoa</taxon>
        <taxon>Ecdysozoa</taxon>
        <taxon>Arthropoda</taxon>
        <taxon>Chelicerata</taxon>
        <taxon>Arachnida</taxon>
        <taxon>Acari</taxon>
        <taxon>Parasitiformes</taxon>
        <taxon>Ixodida</taxon>
        <taxon>Ixodoidea</taxon>
        <taxon>Ixodidae</taxon>
        <taxon>Hyalomminae</taxon>
        <taxon>Hyalomma</taxon>
    </lineage>
</organism>
<evidence type="ECO:0000313" key="2">
    <source>
        <dbReference type="Proteomes" id="UP000821845"/>
    </source>
</evidence>
<keyword evidence="2" id="KW-1185">Reference proteome</keyword>
<protein>
    <submittedName>
        <fullName evidence="1">Uncharacterized protein</fullName>
    </submittedName>
</protein>
<name>A0ACB7TLB3_HYAAI</name>
<comment type="caution">
    <text evidence="1">The sequence shown here is derived from an EMBL/GenBank/DDBJ whole genome shotgun (WGS) entry which is preliminary data.</text>
</comment>
<gene>
    <name evidence="1" type="ORF">HPB50_020172</name>
</gene>
<proteinExistence type="predicted"/>
<accession>A0ACB7TLB3</accession>
<dbReference type="EMBL" id="CM023481">
    <property type="protein sequence ID" value="KAH6947595.1"/>
    <property type="molecule type" value="Genomic_DNA"/>
</dbReference>
<sequence>MASTERMQKSSGVVRASVMRTITVLTDEMQASILDVTQVESHINYLIQKNVELVNLDKQITNTTDDYTYKEELEVVRVRQQSTLCHILSEVLSLRACGKSDGDY</sequence>
<dbReference type="Proteomes" id="UP000821845">
    <property type="component" value="Chromosome 1"/>
</dbReference>
<evidence type="ECO:0000313" key="1">
    <source>
        <dbReference type="EMBL" id="KAH6947595.1"/>
    </source>
</evidence>